<gene>
    <name evidence="2" type="ORF">L5515_010410</name>
</gene>
<name>A0AAE9EM06_CAEBR</name>
<accession>A0AAE9EM06</accession>
<proteinExistence type="predicted"/>
<sequence length="133" mass="14599">MHSNPSFGSSLPSKMTGPSNFPSIPMNMSLAPQNGPFQPACPGPMCMPELQGSHPVYYSQPGTVTMSAVQGSQVHHHHHHYHPQIGFEQMRSYSLAYHAQAQSYLVPTDGCYAKCPNLRTSPIPTFPDYSDPQ</sequence>
<organism evidence="2 3">
    <name type="scientific">Caenorhabditis briggsae</name>
    <dbReference type="NCBI Taxonomy" id="6238"/>
    <lineage>
        <taxon>Eukaryota</taxon>
        <taxon>Metazoa</taxon>
        <taxon>Ecdysozoa</taxon>
        <taxon>Nematoda</taxon>
        <taxon>Chromadorea</taxon>
        <taxon>Rhabditida</taxon>
        <taxon>Rhabditina</taxon>
        <taxon>Rhabditomorpha</taxon>
        <taxon>Rhabditoidea</taxon>
        <taxon>Rhabditidae</taxon>
        <taxon>Peloderinae</taxon>
        <taxon>Caenorhabditis</taxon>
    </lineage>
</organism>
<dbReference type="Proteomes" id="UP000829354">
    <property type="component" value="Chromosome IV"/>
</dbReference>
<protein>
    <submittedName>
        <fullName evidence="2">Uncharacterized protein</fullName>
    </submittedName>
</protein>
<keyword evidence="3" id="KW-1185">Reference proteome</keyword>
<feature type="region of interest" description="Disordered" evidence="1">
    <location>
        <begin position="1"/>
        <end position="35"/>
    </location>
</feature>
<feature type="compositionally biased region" description="Polar residues" evidence="1">
    <location>
        <begin position="1"/>
        <end position="22"/>
    </location>
</feature>
<evidence type="ECO:0000256" key="1">
    <source>
        <dbReference type="SAM" id="MobiDB-lite"/>
    </source>
</evidence>
<evidence type="ECO:0000313" key="3">
    <source>
        <dbReference type="Proteomes" id="UP000829354"/>
    </source>
</evidence>
<dbReference type="EMBL" id="CP092623">
    <property type="protein sequence ID" value="UMM26900.1"/>
    <property type="molecule type" value="Genomic_DNA"/>
</dbReference>
<evidence type="ECO:0000313" key="2">
    <source>
        <dbReference type="EMBL" id="UMM26900.1"/>
    </source>
</evidence>
<reference evidence="2 3" key="1">
    <citation type="submission" date="2022-04" db="EMBL/GenBank/DDBJ databases">
        <title>Chromosome-level reference genomes for two strains of Caenorhabditis briggsae: an improved platform for comparative genomics.</title>
        <authorList>
            <person name="Stevens L."/>
            <person name="Andersen E."/>
        </authorList>
    </citation>
    <scope>NUCLEOTIDE SEQUENCE [LARGE SCALE GENOMIC DNA]</scope>
    <source>
        <strain evidence="2">VX34</strain>
        <tissue evidence="2">Whole-organism</tissue>
    </source>
</reference>
<dbReference type="AlphaFoldDB" id="A0AAE9EM06"/>